<keyword evidence="4" id="KW-1185">Reference proteome</keyword>
<feature type="transmembrane region" description="Helical" evidence="2">
    <location>
        <begin position="70"/>
        <end position="89"/>
    </location>
</feature>
<dbReference type="PANTHER" id="PTHR35335:SF1">
    <property type="entry name" value="UPF0716 PROTEIN FXSA"/>
    <property type="match status" value="1"/>
</dbReference>
<evidence type="ECO:0000313" key="4">
    <source>
        <dbReference type="Proteomes" id="UP000193207"/>
    </source>
</evidence>
<dbReference type="EMBL" id="FWFU01000002">
    <property type="protein sequence ID" value="SLN39006.1"/>
    <property type="molecule type" value="Genomic_DNA"/>
</dbReference>
<dbReference type="NCBIfam" id="NF008528">
    <property type="entry name" value="PRK11463.1-2"/>
    <property type="match status" value="1"/>
</dbReference>
<evidence type="ECO:0000256" key="1">
    <source>
        <dbReference type="SAM" id="MobiDB-lite"/>
    </source>
</evidence>
<keyword evidence="2" id="KW-0472">Membrane</keyword>
<gene>
    <name evidence="3" type="ORF">ROH8110_02066</name>
</gene>
<dbReference type="GO" id="GO:0016020">
    <property type="term" value="C:membrane"/>
    <property type="evidence" value="ECO:0007669"/>
    <property type="project" value="InterPro"/>
</dbReference>
<feature type="region of interest" description="Disordered" evidence="1">
    <location>
        <begin position="118"/>
        <end position="166"/>
    </location>
</feature>
<proteinExistence type="predicted"/>
<organism evidence="3 4">
    <name type="scientific">Roseovarius halotolerans</name>
    <dbReference type="NCBI Taxonomy" id="505353"/>
    <lineage>
        <taxon>Bacteria</taxon>
        <taxon>Pseudomonadati</taxon>
        <taxon>Pseudomonadota</taxon>
        <taxon>Alphaproteobacteria</taxon>
        <taxon>Rhodobacterales</taxon>
        <taxon>Roseobacteraceae</taxon>
        <taxon>Roseovarius</taxon>
    </lineage>
</organism>
<sequence length="166" mass="18128">MWLFLAFLSIPLIEIALFIQVGGAIGLWPTLGIVVLTAILGTFLVRTQGLMAMGNLRRSFSELDDPTEPLAHGAMILVAGALLLTPGFFTDAIGFALLMPPVRRAAFDHLRRRVHVQRFEMGPDGPRNPKGPRRPRDPGVIEGDYHEVDPANSPKGPGTSGWTTRH</sequence>
<dbReference type="Proteomes" id="UP000193207">
    <property type="component" value="Unassembled WGS sequence"/>
</dbReference>
<dbReference type="AlphaFoldDB" id="A0A1X6Z2N0"/>
<feature type="transmembrane region" description="Helical" evidence="2">
    <location>
        <begin position="28"/>
        <end position="49"/>
    </location>
</feature>
<name>A0A1X6Z2N0_9RHOB</name>
<dbReference type="PANTHER" id="PTHR35335">
    <property type="entry name" value="UPF0716 PROTEIN FXSA"/>
    <property type="match status" value="1"/>
</dbReference>
<reference evidence="3 4" key="1">
    <citation type="submission" date="2017-03" db="EMBL/GenBank/DDBJ databases">
        <authorList>
            <person name="Afonso C.L."/>
            <person name="Miller P.J."/>
            <person name="Scott M.A."/>
            <person name="Spackman E."/>
            <person name="Goraichik I."/>
            <person name="Dimitrov K.M."/>
            <person name="Suarez D.L."/>
            <person name="Swayne D.E."/>
        </authorList>
    </citation>
    <scope>NUCLEOTIDE SEQUENCE [LARGE SCALE GENOMIC DNA]</scope>
    <source>
        <strain evidence="3 4">CECT 8110</strain>
    </source>
</reference>
<dbReference type="InterPro" id="IPR007313">
    <property type="entry name" value="FxsA"/>
</dbReference>
<dbReference type="Pfam" id="PF04186">
    <property type="entry name" value="FxsA"/>
    <property type="match status" value="1"/>
</dbReference>
<protein>
    <submittedName>
        <fullName evidence="3">Phage T7 F exclusion suppressor FxsA</fullName>
    </submittedName>
</protein>
<evidence type="ECO:0000313" key="3">
    <source>
        <dbReference type="EMBL" id="SLN39006.1"/>
    </source>
</evidence>
<dbReference type="OrthoDB" id="9792788at2"/>
<evidence type="ECO:0000256" key="2">
    <source>
        <dbReference type="SAM" id="Phobius"/>
    </source>
</evidence>
<keyword evidence="2" id="KW-1133">Transmembrane helix</keyword>
<accession>A0A1X6Z2N0</accession>
<keyword evidence="2" id="KW-0812">Transmembrane</keyword>
<feature type="compositionally biased region" description="Basic and acidic residues" evidence="1">
    <location>
        <begin position="134"/>
        <end position="149"/>
    </location>
</feature>
<dbReference type="RefSeq" id="WP_085817639.1">
    <property type="nucleotide sequence ID" value="NZ_FWFU01000002.1"/>
</dbReference>